<dbReference type="Pfam" id="PF01925">
    <property type="entry name" value="TauE"/>
    <property type="match status" value="1"/>
</dbReference>
<dbReference type="OrthoDB" id="677436at2"/>
<gene>
    <name evidence="9" type="ORF">EOJ36_07450</name>
</gene>
<keyword evidence="3" id="KW-0813">Transport</keyword>
<evidence type="ECO:0000256" key="4">
    <source>
        <dbReference type="ARBA" id="ARBA00022475"/>
    </source>
</evidence>
<evidence type="ECO:0000313" key="9">
    <source>
        <dbReference type="EMBL" id="RVU24837.1"/>
    </source>
</evidence>
<evidence type="ECO:0000256" key="1">
    <source>
        <dbReference type="ARBA" id="ARBA00004651"/>
    </source>
</evidence>
<feature type="transmembrane region" description="Helical" evidence="8">
    <location>
        <begin position="74"/>
        <end position="93"/>
    </location>
</feature>
<dbReference type="GO" id="GO:0005886">
    <property type="term" value="C:plasma membrane"/>
    <property type="evidence" value="ECO:0007669"/>
    <property type="project" value="UniProtKB-SubCell"/>
</dbReference>
<keyword evidence="7 8" id="KW-0472">Membrane</keyword>
<evidence type="ECO:0000256" key="2">
    <source>
        <dbReference type="ARBA" id="ARBA00009142"/>
    </source>
</evidence>
<feature type="transmembrane region" description="Helical" evidence="8">
    <location>
        <begin position="220"/>
        <end position="242"/>
    </location>
</feature>
<evidence type="ECO:0000256" key="6">
    <source>
        <dbReference type="ARBA" id="ARBA00022989"/>
    </source>
</evidence>
<keyword evidence="10" id="KW-1185">Reference proteome</keyword>
<feature type="transmembrane region" description="Helical" evidence="8">
    <location>
        <begin position="191"/>
        <end position="208"/>
    </location>
</feature>
<feature type="transmembrane region" description="Helical" evidence="8">
    <location>
        <begin position="127"/>
        <end position="147"/>
    </location>
</feature>
<feature type="transmembrane region" description="Helical" evidence="8">
    <location>
        <begin position="99"/>
        <end position="115"/>
    </location>
</feature>
<dbReference type="PANTHER" id="PTHR30269">
    <property type="entry name" value="TRANSMEMBRANE PROTEIN YFCA"/>
    <property type="match status" value="1"/>
</dbReference>
<dbReference type="InterPro" id="IPR002781">
    <property type="entry name" value="TM_pro_TauE-like"/>
</dbReference>
<accession>A0A437PRG3</accession>
<evidence type="ECO:0000256" key="7">
    <source>
        <dbReference type="ARBA" id="ARBA00023136"/>
    </source>
</evidence>
<dbReference type="EMBL" id="SACY01000003">
    <property type="protein sequence ID" value="RVU24837.1"/>
    <property type="molecule type" value="Genomic_DNA"/>
</dbReference>
<dbReference type="InterPro" id="IPR052017">
    <property type="entry name" value="TSUP"/>
</dbReference>
<dbReference type="PANTHER" id="PTHR30269:SF37">
    <property type="entry name" value="MEMBRANE TRANSPORTER PROTEIN"/>
    <property type="match status" value="1"/>
</dbReference>
<keyword evidence="4 8" id="KW-1003">Cell membrane</keyword>
<organism evidence="9 10">
    <name type="scientific">Sandaracinomonas limnophila</name>
    <dbReference type="NCBI Taxonomy" id="1862386"/>
    <lineage>
        <taxon>Bacteria</taxon>
        <taxon>Pseudomonadati</taxon>
        <taxon>Bacteroidota</taxon>
        <taxon>Cytophagia</taxon>
        <taxon>Cytophagales</taxon>
        <taxon>Flectobacillaceae</taxon>
        <taxon>Sandaracinomonas</taxon>
    </lineage>
</organism>
<proteinExistence type="inferred from homology"/>
<sequence length="244" mass="26898">MELHDILFFFLALVAEIVGTVSGFGSSILFVPLASAFFDFQIVLGITAVFHVFSNISKIYLFRKGINKEIAIKLGIPAVIFVILGAILTKYIPQQEIELGMNLIILSLAIYLLTGHHKKLKQSNQNLYAGGTVSGFLAGLIGTGGAIRGITLAAFQLEKNAFISTSAIIDFGVDFSRAGIYIYNGFFKSEYLIFMPFLILISILGTYLGKRILEYLSEKLFQIILLSIICLTAGVQLVHYFFNC</sequence>
<dbReference type="Proteomes" id="UP000282832">
    <property type="component" value="Unassembled WGS sequence"/>
</dbReference>
<reference evidence="9 10" key="1">
    <citation type="submission" date="2019-01" db="EMBL/GenBank/DDBJ databases">
        <authorList>
            <person name="Chen W.-M."/>
        </authorList>
    </citation>
    <scope>NUCLEOTIDE SEQUENCE [LARGE SCALE GENOMIC DNA]</scope>
    <source>
        <strain evidence="9 10">FSY-15</strain>
    </source>
</reference>
<evidence type="ECO:0000256" key="3">
    <source>
        <dbReference type="ARBA" id="ARBA00022448"/>
    </source>
</evidence>
<evidence type="ECO:0000256" key="8">
    <source>
        <dbReference type="RuleBase" id="RU363041"/>
    </source>
</evidence>
<dbReference type="AlphaFoldDB" id="A0A437PRG3"/>
<keyword evidence="5 8" id="KW-0812">Transmembrane</keyword>
<keyword evidence="6 8" id="KW-1133">Transmembrane helix</keyword>
<comment type="subcellular location">
    <subcellularLocation>
        <location evidence="1 8">Cell membrane</location>
        <topology evidence="1 8">Multi-pass membrane protein</topology>
    </subcellularLocation>
</comment>
<dbReference type="RefSeq" id="WP_127803925.1">
    <property type="nucleotide sequence ID" value="NZ_SACY01000003.1"/>
</dbReference>
<comment type="similarity">
    <text evidence="2 8">Belongs to the 4-toluene sulfonate uptake permease (TSUP) (TC 2.A.102) family.</text>
</comment>
<evidence type="ECO:0000313" key="10">
    <source>
        <dbReference type="Proteomes" id="UP000282832"/>
    </source>
</evidence>
<comment type="caution">
    <text evidence="9">The sequence shown here is derived from an EMBL/GenBank/DDBJ whole genome shotgun (WGS) entry which is preliminary data.</text>
</comment>
<name>A0A437PRG3_9BACT</name>
<evidence type="ECO:0000256" key="5">
    <source>
        <dbReference type="ARBA" id="ARBA00022692"/>
    </source>
</evidence>
<feature type="transmembrane region" description="Helical" evidence="8">
    <location>
        <begin position="40"/>
        <end position="62"/>
    </location>
</feature>
<feature type="transmembrane region" description="Helical" evidence="8">
    <location>
        <begin position="7"/>
        <end position="34"/>
    </location>
</feature>
<protein>
    <recommendedName>
        <fullName evidence="8">Probable membrane transporter protein</fullName>
    </recommendedName>
</protein>